<keyword evidence="3" id="KW-0274">FAD</keyword>
<protein>
    <submittedName>
        <fullName evidence="7">FAD-dependent oxidoreductase</fullName>
    </submittedName>
</protein>
<feature type="compositionally biased region" description="Basic and acidic residues" evidence="5">
    <location>
        <begin position="160"/>
        <end position="176"/>
    </location>
</feature>
<evidence type="ECO:0000256" key="4">
    <source>
        <dbReference type="ARBA" id="ARBA00023002"/>
    </source>
</evidence>
<organism evidence="7 8">
    <name type="scientific">Kitasatospora xanthocidica</name>
    <dbReference type="NCBI Taxonomy" id="83382"/>
    <lineage>
        <taxon>Bacteria</taxon>
        <taxon>Bacillati</taxon>
        <taxon>Actinomycetota</taxon>
        <taxon>Actinomycetes</taxon>
        <taxon>Kitasatosporales</taxon>
        <taxon>Streptomycetaceae</taxon>
        <taxon>Kitasatospora</taxon>
    </lineage>
</organism>
<feature type="domain" description="FAD-binding" evidence="6">
    <location>
        <begin position="6"/>
        <end position="120"/>
    </location>
</feature>
<feature type="compositionally biased region" description="Polar residues" evidence="5">
    <location>
        <begin position="146"/>
        <end position="159"/>
    </location>
</feature>
<comment type="cofactor">
    <cofactor evidence="1">
        <name>FAD</name>
        <dbReference type="ChEBI" id="CHEBI:57692"/>
    </cofactor>
</comment>
<evidence type="ECO:0000313" key="8">
    <source>
        <dbReference type="Proteomes" id="UP000263377"/>
    </source>
</evidence>
<proteinExistence type="predicted"/>
<keyword evidence="8" id="KW-1185">Reference proteome</keyword>
<evidence type="ECO:0000256" key="5">
    <source>
        <dbReference type="SAM" id="MobiDB-lite"/>
    </source>
</evidence>
<evidence type="ECO:0000256" key="1">
    <source>
        <dbReference type="ARBA" id="ARBA00001974"/>
    </source>
</evidence>
<sequence>MSSSSAVVVGGGIGGLAAAIGLRLAGWDVTVVERAAVLDDAGAGISLAANGMRALAALGVGEAVEAAARRQYTGGTRTPDGRRLAAMDGAALERELGAPIVGIPRAALHRILREALPAESLVVGAEVTELDTTRPFRVRAGFGGTTPATDTQQANPRQTDPQHADRQHADSRHADRPKADFLEADLLVAADGINSRLRRRLFPDHPGPVYSGSTVLRAITERPVDGLRADFEITWGHGAEFGHIAFPDGTAEWHAVLNAPAGVRYRDPLAEVRRRFAPWHEPIPSLLAATRPEAVLHHDINELTTPLPSYVSGRVALLGDAAHAMTPHLGQGACQALEDAVTLAAALAEARTVEGALARYDAARRPRSQTVARDARRAGRMGQQLAHPLAVGLRNAAIRLTPPGAMVRTVLRHADWTPPRIAPRAA</sequence>
<dbReference type="EMBL" id="QVIG01000001">
    <property type="protein sequence ID" value="RGD57787.1"/>
    <property type="molecule type" value="Genomic_DNA"/>
</dbReference>
<comment type="caution">
    <text evidence="7">The sequence shown here is derived from an EMBL/GenBank/DDBJ whole genome shotgun (WGS) entry which is preliminary data.</text>
</comment>
<dbReference type="PANTHER" id="PTHR46496:SF1">
    <property type="entry name" value="ZEAXANTHIN EPOXIDASE, CHLOROPLASTIC"/>
    <property type="match status" value="1"/>
</dbReference>
<dbReference type="Pfam" id="PF01494">
    <property type="entry name" value="FAD_binding_3"/>
    <property type="match status" value="2"/>
</dbReference>
<dbReference type="PRINTS" id="PR00420">
    <property type="entry name" value="RNGMNOXGNASE"/>
</dbReference>
<dbReference type="InterPro" id="IPR036188">
    <property type="entry name" value="FAD/NAD-bd_sf"/>
</dbReference>
<keyword evidence="2" id="KW-0285">Flavoprotein</keyword>
<dbReference type="AlphaFoldDB" id="A0A372ZRB3"/>
<accession>A0A372ZRB3</accession>
<evidence type="ECO:0000256" key="2">
    <source>
        <dbReference type="ARBA" id="ARBA00022630"/>
    </source>
</evidence>
<evidence type="ECO:0000313" key="7">
    <source>
        <dbReference type="EMBL" id="RGD57787.1"/>
    </source>
</evidence>
<gene>
    <name evidence="7" type="ORF">DR950_08305</name>
</gene>
<dbReference type="Gene3D" id="3.50.50.60">
    <property type="entry name" value="FAD/NAD(P)-binding domain"/>
    <property type="match status" value="1"/>
</dbReference>
<evidence type="ECO:0000259" key="6">
    <source>
        <dbReference type="Pfam" id="PF01494"/>
    </source>
</evidence>
<dbReference type="GO" id="GO:0071949">
    <property type="term" value="F:FAD binding"/>
    <property type="evidence" value="ECO:0007669"/>
    <property type="project" value="InterPro"/>
</dbReference>
<dbReference type="PANTHER" id="PTHR46496">
    <property type="match status" value="1"/>
</dbReference>
<evidence type="ECO:0000256" key="3">
    <source>
        <dbReference type="ARBA" id="ARBA00022827"/>
    </source>
</evidence>
<feature type="domain" description="FAD-binding" evidence="6">
    <location>
        <begin position="152"/>
        <end position="373"/>
    </location>
</feature>
<dbReference type="GO" id="GO:0016491">
    <property type="term" value="F:oxidoreductase activity"/>
    <property type="evidence" value="ECO:0007669"/>
    <property type="project" value="UniProtKB-KW"/>
</dbReference>
<dbReference type="InterPro" id="IPR002938">
    <property type="entry name" value="FAD-bd"/>
</dbReference>
<feature type="region of interest" description="Disordered" evidence="5">
    <location>
        <begin position="136"/>
        <end position="176"/>
    </location>
</feature>
<reference evidence="7 8" key="1">
    <citation type="submission" date="2018-08" db="EMBL/GenBank/DDBJ databases">
        <title>Diversity &amp; Physiological Properties of Lignin-Decomposing Actinobacteria from Soil.</title>
        <authorList>
            <person name="Roh S.G."/>
            <person name="Kim S.B."/>
        </authorList>
    </citation>
    <scope>NUCLEOTIDE SEQUENCE [LARGE SCALE GENOMIC DNA]</scope>
    <source>
        <strain evidence="7 8">MMS17-GH009</strain>
    </source>
</reference>
<dbReference type="SUPFAM" id="SSF51905">
    <property type="entry name" value="FAD/NAD(P)-binding domain"/>
    <property type="match status" value="1"/>
</dbReference>
<dbReference type="Proteomes" id="UP000263377">
    <property type="component" value="Unassembled WGS sequence"/>
</dbReference>
<keyword evidence="4" id="KW-0560">Oxidoreductase</keyword>
<name>A0A372ZRB3_9ACTN</name>
<dbReference type="RefSeq" id="WP_117486520.1">
    <property type="nucleotide sequence ID" value="NZ_QVIG01000001.1"/>
</dbReference>